<dbReference type="InterPro" id="IPR004839">
    <property type="entry name" value="Aminotransferase_I/II_large"/>
</dbReference>
<dbReference type="Gene3D" id="1.10.10.10">
    <property type="entry name" value="Winged helix-like DNA-binding domain superfamily/Winged helix DNA-binding domain"/>
    <property type="match status" value="1"/>
</dbReference>
<dbReference type="PANTHER" id="PTHR46577:SF2">
    <property type="entry name" value="TRANSCRIPTIONAL REGULATORY PROTEIN"/>
    <property type="match status" value="1"/>
</dbReference>
<dbReference type="Pfam" id="PF00392">
    <property type="entry name" value="GntR"/>
    <property type="match status" value="1"/>
</dbReference>
<sequence>MKYNKEGNFAYINVMDYIENKVKTGAWTLGKKLPTQRDMAYSFNVNRSTIIHAYNRLKDKGILESKTGSGTYVSDQYYSSISRQIVNWTDFSRYSVHPVNHQVVQKINRLETKENLIQLGKGELHHSLFPKYKFQKSLNSMADMYHDYGYNDATGDKRFKEAIRYYLQQRGVSCTISSILPVSGALQALQLISLGLLQYGSTVFTSNISYIHSLHVFRATGMQMKGIPLHNGSLNTKQLRRQLHIPTLNSVLYLNPTFHNPTGETMSAETRREIIKISQEYQLPIIEDDIFRDLWIDKEPEPPIASIDHHGHTLLVGSFSKTIAPTLRIGWIAAPEDVIEKLSDLRMQLDYGTSSLPQLAVYDFIKTGKYEQHLKKLRIELKKRRDKMHSLLEKYLNDIATWKCPEGGMFFWVKFSEKISINELFSRLLDHGILINPGYIYSPYNNQYVRLSYVSTTMEDMETGVHAIKKVTDGM</sequence>
<dbReference type="CDD" id="cd07377">
    <property type="entry name" value="WHTH_GntR"/>
    <property type="match status" value="1"/>
</dbReference>
<dbReference type="CDD" id="cd00609">
    <property type="entry name" value="AAT_like"/>
    <property type="match status" value="1"/>
</dbReference>
<dbReference type="GO" id="GO:0003677">
    <property type="term" value="F:DNA binding"/>
    <property type="evidence" value="ECO:0007669"/>
    <property type="project" value="UniProtKB-KW"/>
</dbReference>
<dbReference type="SMART" id="SM00345">
    <property type="entry name" value="HTH_GNTR"/>
    <property type="match status" value="1"/>
</dbReference>
<gene>
    <name evidence="9" type="ORF">D7Z54_31160</name>
</gene>
<dbReference type="EMBL" id="RBVX01000066">
    <property type="protein sequence ID" value="RSL29458.1"/>
    <property type="molecule type" value="Genomic_DNA"/>
</dbReference>
<comment type="cofactor">
    <cofactor evidence="1">
        <name>pyridoxal 5'-phosphate</name>
        <dbReference type="ChEBI" id="CHEBI:597326"/>
    </cofactor>
</comment>
<dbReference type="InterPro" id="IPR015422">
    <property type="entry name" value="PyrdxlP-dep_Trfase_small"/>
</dbReference>
<evidence type="ECO:0000313" key="9">
    <source>
        <dbReference type="EMBL" id="RSL29458.1"/>
    </source>
</evidence>
<protein>
    <submittedName>
        <fullName evidence="9">PLP-dependent aminotransferase family protein</fullName>
    </submittedName>
</protein>
<keyword evidence="9" id="KW-0808">Transferase</keyword>
<evidence type="ECO:0000313" key="10">
    <source>
        <dbReference type="Proteomes" id="UP000275076"/>
    </source>
</evidence>
<evidence type="ECO:0000256" key="6">
    <source>
        <dbReference type="ARBA" id="ARBA00023125"/>
    </source>
</evidence>
<evidence type="ECO:0000256" key="3">
    <source>
        <dbReference type="ARBA" id="ARBA00022576"/>
    </source>
</evidence>
<dbReference type="SUPFAM" id="SSF46785">
    <property type="entry name" value="Winged helix' DNA-binding domain"/>
    <property type="match status" value="1"/>
</dbReference>
<keyword evidence="5" id="KW-0805">Transcription regulation</keyword>
<dbReference type="InterPro" id="IPR036390">
    <property type="entry name" value="WH_DNA-bd_sf"/>
</dbReference>
<feature type="domain" description="HTH gntR-type" evidence="8">
    <location>
        <begin position="8"/>
        <end position="76"/>
    </location>
</feature>
<comment type="similarity">
    <text evidence="2">In the C-terminal section; belongs to the class-I pyridoxal-phosphate-dependent aminotransferase family.</text>
</comment>
<comment type="caution">
    <text evidence="9">The sequence shown here is derived from an EMBL/GenBank/DDBJ whole genome shotgun (WGS) entry which is preliminary data.</text>
</comment>
<proteinExistence type="inferred from homology"/>
<keyword evidence="3 9" id="KW-0032">Aminotransferase</keyword>
<dbReference type="Gene3D" id="3.90.1150.10">
    <property type="entry name" value="Aspartate Aminotransferase, domain 1"/>
    <property type="match status" value="1"/>
</dbReference>
<dbReference type="OrthoDB" id="9802328at2"/>
<reference evidence="9 10" key="1">
    <citation type="submission" date="2018-10" db="EMBL/GenBank/DDBJ databases">
        <title>Draft genome sequence of Bacillus salarius IM0101, isolated from a hypersaline soil in Inner Mongolia, China.</title>
        <authorList>
            <person name="Yamprayoonswat W."/>
            <person name="Boonvisut S."/>
            <person name="Jumpathong W."/>
            <person name="Sittihan S."/>
            <person name="Ruangsuj P."/>
            <person name="Wanthongcharoen S."/>
            <person name="Thongpramul N."/>
            <person name="Pimmason S."/>
            <person name="Yu B."/>
            <person name="Yasawong M."/>
        </authorList>
    </citation>
    <scope>NUCLEOTIDE SEQUENCE [LARGE SCALE GENOMIC DNA]</scope>
    <source>
        <strain evidence="9 10">IM0101</strain>
    </source>
</reference>
<dbReference type="PANTHER" id="PTHR46577">
    <property type="entry name" value="HTH-TYPE TRANSCRIPTIONAL REGULATORY PROTEIN GABR"/>
    <property type="match status" value="1"/>
</dbReference>
<dbReference type="GO" id="GO:0008483">
    <property type="term" value="F:transaminase activity"/>
    <property type="evidence" value="ECO:0007669"/>
    <property type="project" value="UniProtKB-KW"/>
</dbReference>
<accession>A0A428MTL2</accession>
<dbReference type="InterPro" id="IPR051446">
    <property type="entry name" value="HTH_trans_reg/aminotransferase"/>
</dbReference>
<dbReference type="InterPro" id="IPR015424">
    <property type="entry name" value="PyrdxlP-dep_Trfase"/>
</dbReference>
<dbReference type="InterPro" id="IPR015421">
    <property type="entry name" value="PyrdxlP-dep_Trfase_major"/>
</dbReference>
<dbReference type="AlphaFoldDB" id="A0A428MTL2"/>
<dbReference type="GO" id="GO:0003700">
    <property type="term" value="F:DNA-binding transcription factor activity"/>
    <property type="evidence" value="ECO:0007669"/>
    <property type="project" value="InterPro"/>
</dbReference>
<evidence type="ECO:0000256" key="7">
    <source>
        <dbReference type="ARBA" id="ARBA00023163"/>
    </source>
</evidence>
<evidence type="ECO:0000259" key="8">
    <source>
        <dbReference type="PROSITE" id="PS50949"/>
    </source>
</evidence>
<organism evidence="9 10">
    <name type="scientific">Salibacterium salarium</name>
    <dbReference type="NCBI Taxonomy" id="284579"/>
    <lineage>
        <taxon>Bacteria</taxon>
        <taxon>Bacillati</taxon>
        <taxon>Bacillota</taxon>
        <taxon>Bacilli</taxon>
        <taxon>Bacillales</taxon>
        <taxon>Bacillaceae</taxon>
    </lineage>
</organism>
<evidence type="ECO:0000256" key="1">
    <source>
        <dbReference type="ARBA" id="ARBA00001933"/>
    </source>
</evidence>
<keyword evidence="10" id="KW-1185">Reference proteome</keyword>
<evidence type="ECO:0000256" key="2">
    <source>
        <dbReference type="ARBA" id="ARBA00005384"/>
    </source>
</evidence>
<dbReference type="Gene3D" id="3.40.640.10">
    <property type="entry name" value="Type I PLP-dependent aspartate aminotransferase-like (Major domain)"/>
    <property type="match status" value="1"/>
</dbReference>
<name>A0A428MTL2_9BACI</name>
<evidence type="ECO:0000256" key="4">
    <source>
        <dbReference type="ARBA" id="ARBA00022898"/>
    </source>
</evidence>
<dbReference type="InterPro" id="IPR036388">
    <property type="entry name" value="WH-like_DNA-bd_sf"/>
</dbReference>
<dbReference type="PRINTS" id="PR00035">
    <property type="entry name" value="HTHGNTR"/>
</dbReference>
<dbReference type="Pfam" id="PF00155">
    <property type="entry name" value="Aminotran_1_2"/>
    <property type="match status" value="1"/>
</dbReference>
<dbReference type="RefSeq" id="WP_125562513.1">
    <property type="nucleotide sequence ID" value="NZ_RBVX01000066.1"/>
</dbReference>
<dbReference type="InterPro" id="IPR000524">
    <property type="entry name" value="Tscrpt_reg_HTH_GntR"/>
</dbReference>
<dbReference type="SUPFAM" id="SSF53383">
    <property type="entry name" value="PLP-dependent transferases"/>
    <property type="match status" value="1"/>
</dbReference>
<keyword evidence="7" id="KW-0804">Transcription</keyword>
<keyword evidence="4" id="KW-0663">Pyridoxal phosphate</keyword>
<keyword evidence="6" id="KW-0238">DNA-binding</keyword>
<dbReference type="Proteomes" id="UP000275076">
    <property type="component" value="Unassembled WGS sequence"/>
</dbReference>
<dbReference type="PROSITE" id="PS50949">
    <property type="entry name" value="HTH_GNTR"/>
    <property type="match status" value="1"/>
</dbReference>
<dbReference type="GO" id="GO:0030170">
    <property type="term" value="F:pyridoxal phosphate binding"/>
    <property type="evidence" value="ECO:0007669"/>
    <property type="project" value="InterPro"/>
</dbReference>
<evidence type="ECO:0000256" key="5">
    <source>
        <dbReference type="ARBA" id="ARBA00023015"/>
    </source>
</evidence>